<keyword evidence="1" id="KW-0472">Membrane</keyword>
<feature type="transmembrane region" description="Helical" evidence="1">
    <location>
        <begin position="641"/>
        <end position="662"/>
    </location>
</feature>
<feature type="transmembrane region" description="Helical" evidence="1">
    <location>
        <begin position="752"/>
        <end position="775"/>
    </location>
</feature>
<evidence type="ECO:0000313" key="3">
    <source>
        <dbReference type="Proteomes" id="UP000789375"/>
    </source>
</evidence>
<organism evidence="2 3">
    <name type="scientific">Funneliformis mosseae</name>
    <name type="common">Endomycorrhizal fungus</name>
    <name type="synonym">Glomus mosseae</name>
    <dbReference type="NCBI Taxonomy" id="27381"/>
    <lineage>
        <taxon>Eukaryota</taxon>
        <taxon>Fungi</taxon>
        <taxon>Fungi incertae sedis</taxon>
        <taxon>Mucoromycota</taxon>
        <taxon>Glomeromycotina</taxon>
        <taxon>Glomeromycetes</taxon>
        <taxon>Glomerales</taxon>
        <taxon>Glomeraceae</taxon>
        <taxon>Funneliformis</taxon>
    </lineage>
</organism>
<proteinExistence type="predicted"/>
<reference evidence="2" key="1">
    <citation type="submission" date="2021-06" db="EMBL/GenBank/DDBJ databases">
        <authorList>
            <person name="Kallberg Y."/>
            <person name="Tangrot J."/>
            <person name="Rosling A."/>
        </authorList>
    </citation>
    <scope>NUCLEOTIDE SEQUENCE</scope>
    <source>
        <strain evidence="2">87-6 pot B 2015</strain>
    </source>
</reference>
<keyword evidence="3" id="KW-1185">Reference proteome</keyword>
<keyword evidence="1" id="KW-1133">Transmembrane helix</keyword>
<gene>
    <name evidence="2" type="ORF">FMOSSE_LOCUS11331</name>
</gene>
<protein>
    <submittedName>
        <fullName evidence="2">5670_t:CDS:1</fullName>
    </submittedName>
</protein>
<name>A0A9N9H2E1_FUNMO</name>
<comment type="caution">
    <text evidence="2">The sequence shown here is derived from an EMBL/GenBank/DDBJ whole genome shotgun (WGS) entry which is preliminary data.</text>
</comment>
<sequence length="826" mass="93958">MQTENASDSAPTIYNMVSFYDNTIVVHIIRQDKSVPVEDGILWVDKYLSIRMIYPGGNVVPIDIKLDIQDFNFRLLDVNGRLVSAIEIFPVRSNFLLVTYTEASDLDDPYTYNDWALIVDLNGKIYSNISFGSAYINVATNEWLPGRAEIFINFNPDKGFLRLAPGEDNLLANGILRFSDSSSHLITAIPMVDGRYAIIYANSTIDSTLWYPFDLRGTIFAIFLEYGSNTELKPFILYQTSIPNTRFTYIDCDVSYVEFGQICVVTSEYTHQEIINKSYLNIKFLSSGAVVNFVIPSMIDFQTSLCSIDQYYIQSLPYGGYLLSGTQKIGDRVAIVGYIFKDFNEIFAWNLANPTMSNFLGISTILKNNTYVLAQPGGKQNWSLITTELFQFEKIKEHGYDNLLIDDTFPNRNVTIRSDIESLEIKYYDQVEISNGNITIFQDGGNLRQIVSGNDASYVTLKDGNNIFVKIIQSTFNKPGRYYVLIGYGFVKNKALQEPLYGVKEHVWSFTVDSETKTSSGSVMGQVRLSPEGTTYFGRLNNIERKDFHEKLRQDLANAIPVDINRVTSNEKTEVDTSQYVLSINILHDENKQEIPTSLAIKDLDILIKNKFITAIAYGEASKYLDESYGYKPNSNLWKTYGHPFIIVLVFVFLLILLYLLAKRLSSEQENEIEEFSEWSKNNLLIISLFTLLAGADVEVISLLESKIAGYSFFNAKFSEAALSKIFWGNCINLFIEDIPQVIIQIIYYREVIFYTFIPMFALLLSVVTLTINIIKIIGRLYVLFKLFKSKDHKYEEIIGNSNSDYSNIIDKDDDNLGGSIDECVF</sequence>
<evidence type="ECO:0000256" key="1">
    <source>
        <dbReference type="SAM" id="Phobius"/>
    </source>
</evidence>
<dbReference type="Proteomes" id="UP000789375">
    <property type="component" value="Unassembled WGS sequence"/>
</dbReference>
<dbReference type="EMBL" id="CAJVPP010004327">
    <property type="protein sequence ID" value="CAG8647996.1"/>
    <property type="molecule type" value="Genomic_DNA"/>
</dbReference>
<keyword evidence="1" id="KW-0812">Transmembrane</keyword>
<dbReference type="AlphaFoldDB" id="A0A9N9H2E1"/>
<evidence type="ECO:0000313" key="2">
    <source>
        <dbReference type="EMBL" id="CAG8647996.1"/>
    </source>
</evidence>
<accession>A0A9N9H2E1</accession>